<evidence type="ECO:0000313" key="2">
    <source>
        <dbReference type="Proteomes" id="UP001489719"/>
    </source>
</evidence>
<sequence length="133" mass="14244">MSLFGALSFLLAPVLPCLAVPGLSDSGILLPASRAVTYKRPSSCLVVHTLLFTSRSTLPSHCTVHVETTTASWLDTTGTTVDDLYFISSENCRQVKSGSVQFNARLDSHQSGKGNIGDEMNEPSPVTLNYIAL</sequence>
<name>A0ACC3TCV7_9ASCO</name>
<evidence type="ECO:0000313" key="1">
    <source>
        <dbReference type="EMBL" id="KAK9319004.1"/>
    </source>
</evidence>
<dbReference type="EMBL" id="MU970245">
    <property type="protein sequence ID" value="KAK9319004.1"/>
    <property type="molecule type" value="Genomic_DNA"/>
</dbReference>
<protein>
    <submittedName>
        <fullName evidence="1">Uncharacterized protein</fullName>
    </submittedName>
</protein>
<keyword evidence="2" id="KW-1185">Reference proteome</keyword>
<gene>
    <name evidence="1" type="ORF">V1517DRAFT_311102</name>
</gene>
<proteinExistence type="predicted"/>
<organism evidence="1 2">
    <name type="scientific">Lipomyces orientalis</name>
    <dbReference type="NCBI Taxonomy" id="1233043"/>
    <lineage>
        <taxon>Eukaryota</taxon>
        <taxon>Fungi</taxon>
        <taxon>Dikarya</taxon>
        <taxon>Ascomycota</taxon>
        <taxon>Saccharomycotina</taxon>
        <taxon>Lipomycetes</taxon>
        <taxon>Lipomycetales</taxon>
        <taxon>Lipomycetaceae</taxon>
        <taxon>Lipomyces</taxon>
    </lineage>
</organism>
<accession>A0ACC3TCV7</accession>
<reference evidence="2" key="1">
    <citation type="journal article" date="2024" name="Front. Bioeng. Biotechnol.">
        <title>Genome-scale model development and genomic sequencing of the oleaginous clade Lipomyces.</title>
        <authorList>
            <person name="Czajka J.J."/>
            <person name="Han Y."/>
            <person name="Kim J."/>
            <person name="Mondo S.J."/>
            <person name="Hofstad B.A."/>
            <person name="Robles A."/>
            <person name="Haridas S."/>
            <person name="Riley R."/>
            <person name="LaButti K."/>
            <person name="Pangilinan J."/>
            <person name="Andreopoulos W."/>
            <person name="Lipzen A."/>
            <person name="Yan J."/>
            <person name="Wang M."/>
            <person name="Ng V."/>
            <person name="Grigoriev I.V."/>
            <person name="Spatafora J.W."/>
            <person name="Magnuson J.K."/>
            <person name="Baker S.E."/>
            <person name="Pomraning K.R."/>
        </authorList>
    </citation>
    <scope>NUCLEOTIDE SEQUENCE [LARGE SCALE GENOMIC DNA]</scope>
    <source>
        <strain evidence="2">CBS 10300</strain>
    </source>
</reference>
<comment type="caution">
    <text evidence="1">The sequence shown here is derived from an EMBL/GenBank/DDBJ whole genome shotgun (WGS) entry which is preliminary data.</text>
</comment>
<dbReference type="Proteomes" id="UP001489719">
    <property type="component" value="Unassembled WGS sequence"/>
</dbReference>